<accession>A0A0N0Z891</accession>
<dbReference type="Gene3D" id="1.10.10.10">
    <property type="entry name" value="Winged helix-like DNA-binding domain superfamily/Winged helix DNA-binding domain"/>
    <property type="match status" value="1"/>
</dbReference>
<dbReference type="AlphaFoldDB" id="A0A0N0Z891"/>
<dbReference type="SUPFAM" id="SSF46785">
    <property type="entry name" value="Winged helix' DNA-binding domain"/>
    <property type="match status" value="1"/>
</dbReference>
<name>A0A0N0Z891_9GAMM</name>
<gene>
    <name evidence="6" type="ORF">M992_1954</name>
</gene>
<evidence type="ECO:0000259" key="5">
    <source>
        <dbReference type="PROSITE" id="PS50931"/>
    </source>
</evidence>
<dbReference type="OrthoDB" id="8557381at2"/>
<sequence length="297" mass="34238">MNNLRRLDLNQLVILHTLLREKHVSRSAVALHKSQPTISHALNQLRDIFQDPLLIRDQGQYYLSSKAEALYPQLTQALKQLDQLIEQVEFKPSDCQRRFNIALSDYGAAILIPSLIQQIHQLAPQVDLHLWQCSREEMQSKLHEGSLDLAFGIFNYVTDGLKVQTIFSDHFISITDSQNMNSDVMSLEQWLQYPHVLVSMKPYEANEIDRCLAQLDCHRRIAISLPYWQLSPQILHKTDLILTVASRILTSPLPSSLSVFPPPLVLPNLHFQMLWHQRADSDPALLWLKQCFTHLLV</sequence>
<keyword evidence="7" id="KW-1185">Reference proteome</keyword>
<dbReference type="InterPro" id="IPR036388">
    <property type="entry name" value="WH-like_DNA-bd_sf"/>
</dbReference>
<dbReference type="InterPro" id="IPR050389">
    <property type="entry name" value="LysR-type_TF"/>
</dbReference>
<dbReference type="Proteomes" id="UP000053226">
    <property type="component" value="Unassembled WGS sequence"/>
</dbReference>
<organism evidence="6 7">
    <name type="scientific">Moellerella wisconsensis ATCC 35017</name>
    <dbReference type="NCBI Taxonomy" id="1354267"/>
    <lineage>
        <taxon>Bacteria</taxon>
        <taxon>Pseudomonadati</taxon>
        <taxon>Pseudomonadota</taxon>
        <taxon>Gammaproteobacteria</taxon>
        <taxon>Enterobacterales</taxon>
        <taxon>Morganellaceae</taxon>
        <taxon>Moellerella</taxon>
    </lineage>
</organism>
<dbReference type="Gene3D" id="3.40.190.10">
    <property type="entry name" value="Periplasmic binding protein-like II"/>
    <property type="match status" value="2"/>
</dbReference>
<dbReference type="PROSITE" id="PS50931">
    <property type="entry name" value="HTH_LYSR"/>
    <property type="match status" value="1"/>
</dbReference>
<dbReference type="InterPro" id="IPR036390">
    <property type="entry name" value="WH_DNA-bd_sf"/>
</dbReference>
<dbReference type="GO" id="GO:0003677">
    <property type="term" value="F:DNA binding"/>
    <property type="evidence" value="ECO:0007669"/>
    <property type="project" value="UniProtKB-KW"/>
</dbReference>
<dbReference type="PANTHER" id="PTHR30118">
    <property type="entry name" value="HTH-TYPE TRANSCRIPTIONAL REGULATOR LEUO-RELATED"/>
    <property type="match status" value="1"/>
</dbReference>
<dbReference type="Pfam" id="PF03466">
    <property type="entry name" value="LysR_substrate"/>
    <property type="match status" value="1"/>
</dbReference>
<dbReference type="InterPro" id="IPR000847">
    <property type="entry name" value="LysR_HTH_N"/>
</dbReference>
<dbReference type="InterPro" id="IPR005119">
    <property type="entry name" value="LysR_subst-bd"/>
</dbReference>
<evidence type="ECO:0000256" key="1">
    <source>
        <dbReference type="ARBA" id="ARBA00009437"/>
    </source>
</evidence>
<keyword evidence="3" id="KW-0238">DNA-binding</keyword>
<comment type="similarity">
    <text evidence="1">Belongs to the LysR transcriptional regulatory family.</text>
</comment>
<dbReference type="PANTHER" id="PTHR30118:SF15">
    <property type="entry name" value="TRANSCRIPTIONAL REGULATORY PROTEIN"/>
    <property type="match status" value="1"/>
</dbReference>
<protein>
    <submittedName>
        <fullName evidence="6">Putative transcriptional activator</fullName>
    </submittedName>
</protein>
<dbReference type="SUPFAM" id="SSF53850">
    <property type="entry name" value="Periplasmic binding protein-like II"/>
    <property type="match status" value="1"/>
</dbReference>
<evidence type="ECO:0000256" key="4">
    <source>
        <dbReference type="ARBA" id="ARBA00023163"/>
    </source>
</evidence>
<proteinExistence type="inferred from homology"/>
<evidence type="ECO:0000313" key="7">
    <source>
        <dbReference type="Proteomes" id="UP000053226"/>
    </source>
</evidence>
<evidence type="ECO:0000256" key="3">
    <source>
        <dbReference type="ARBA" id="ARBA00023125"/>
    </source>
</evidence>
<keyword evidence="2" id="KW-0805">Transcription regulation</keyword>
<keyword evidence="4" id="KW-0804">Transcription</keyword>
<evidence type="ECO:0000313" key="6">
    <source>
        <dbReference type="EMBL" id="KPD02797.1"/>
    </source>
</evidence>
<dbReference type="Pfam" id="PF00126">
    <property type="entry name" value="HTH_1"/>
    <property type="match status" value="1"/>
</dbReference>
<reference evidence="6 7" key="1">
    <citation type="submission" date="2015-07" db="EMBL/GenBank/DDBJ databases">
        <title>ATOL: Assembling a taxonomically balanced genome-scale reconstruction of the evolutionary history of the Enterobacteriaceae.</title>
        <authorList>
            <person name="Plunkett G.III."/>
            <person name="Neeno-Eckwall E.C."/>
            <person name="Glasner J.D."/>
            <person name="Perna N.T."/>
        </authorList>
    </citation>
    <scope>NUCLEOTIDE SEQUENCE [LARGE SCALE GENOMIC DNA]</scope>
    <source>
        <strain evidence="6 7">ATCC 35017</strain>
    </source>
</reference>
<dbReference type="EMBL" id="LGAA01000018">
    <property type="protein sequence ID" value="KPD02797.1"/>
    <property type="molecule type" value="Genomic_DNA"/>
</dbReference>
<feature type="domain" description="HTH lysR-type" evidence="5">
    <location>
        <begin position="7"/>
        <end position="64"/>
    </location>
</feature>
<comment type="caution">
    <text evidence="6">The sequence shown here is derived from an EMBL/GenBank/DDBJ whole genome shotgun (WGS) entry which is preliminary data.</text>
</comment>
<dbReference type="GO" id="GO:0003700">
    <property type="term" value="F:DNA-binding transcription factor activity"/>
    <property type="evidence" value="ECO:0007669"/>
    <property type="project" value="InterPro"/>
</dbReference>
<dbReference type="RefSeq" id="WP_053908327.1">
    <property type="nucleotide sequence ID" value="NZ_CAWMUS010000018.1"/>
</dbReference>
<evidence type="ECO:0000256" key="2">
    <source>
        <dbReference type="ARBA" id="ARBA00023015"/>
    </source>
</evidence>